<accession>K9YY49</accession>
<dbReference type="SUPFAM" id="SSF143100">
    <property type="entry name" value="TTHA1013/TTHA0281-like"/>
    <property type="match status" value="1"/>
</dbReference>
<dbReference type="InterPro" id="IPR051404">
    <property type="entry name" value="TA_system_antitoxin"/>
</dbReference>
<proteinExistence type="predicted"/>
<dbReference type="Proteomes" id="UP000010482">
    <property type="component" value="Chromosome"/>
</dbReference>
<dbReference type="KEGG" id="dsl:Dacsa_2635"/>
<dbReference type="PANTHER" id="PTHR34504:SF2">
    <property type="entry name" value="UPF0150 PROTEIN SSL0259"/>
    <property type="match status" value="1"/>
</dbReference>
<dbReference type="EMBL" id="CP003944">
    <property type="protein sequence ID" value="AFZ51220.1"/>
    <property type="molecule type" value="Genomic_DNA"/>
</dbReference>
<name>K9YY49_DACS8</name>
<dbReference type="InterPro" id="IPR035069">
    <property type="entry name" value="TTHA1013/TTHA0281-like"/>
</dbReference>
<dbReference type="HOGENOM" id="CLU_114047_10_1_3"/>
<sequence>MTNEGQHTKTRSFTVILYKEDEMYIAECPEVGTVDQGETMEEAINGLKEATRLYLEEFPLPESSPKFFTTIEVSKALSYHESLARRQSRYWNA</sequence>
<evidence type="ECO:0000313" key="2">
    <source>
        <dbReference type="Proteomes" id="UP000010482"/>
    </source>
</evidence>
<dbReference type="AlphaFoldDB" id="K9YY49"/>
<dbReference type="PATRIC" id="fig|13035.3.peg.3006"/>
<reference evidence="1" key="1">
    <citation type="submission" date="2012-04" db="EMBL/GenBank/DDBJ databases">
        <title>Finished genome of Dactylococcopsis salina PCC 8305.</title>
        <authorList>
            <consortium name="US DOE Joint Genome Institute"/>
            <person name="Gugger M."/>
            <person name="Coursin T."/>
            <person name="Rippka R."/>
            <person name="Tandeau De Marsac N."/>
            <person name="Huntemann M."/>
            <person name="Wei C.-L."/>
            <person name="Han J."/>
            <person name="Detter J.C."/>
            <person name="Han C."/>
            <person name="Tapia R."/>
            <person name="Daligault H."/>
            <person name="Chen A."/>
            <person name="Krypides N."/>
            <person name="Mavromatis K."/>
            <person name="Markowitz V."/>
            <person name="Szeto E."/>
            <person name="Ivanova N."/>
            <person name="Ovchinnikova G."/>
            <person name="Pagani I."/>
            <person name="Pati A."/>
            <person name="Goodwin L."/>
            <person name="Peters L."/>
            <person name="Pitluck S."/>
            <person name="Woyke T."/>
            <person name="Kerfeld C."/>
        </authorList>
    </citation>
    <scope>NUCLEOTIDE SEQUENCE [LARGE SCALE GENOMIC DNA]</scope>
    <source>
        <strain evidence="1">PCC 8305</strain>
    </source>
</reference>
<dbReference type="RefSeq" id="WP_015230210.1">
    <property type="nucleotide sequence ID" value="NC_019780.1"/>
</dbReference>
<evidence type="ECO:0008006" key="3">
    <source>
        <dbReference type="Google" id="ProtNLM"/>
    </source>
</evidence>
<dbReference type="Gene3D" id="3.30.160.250">
    <property type="match status" value="1"/>
</dbReference>
<dbReference type="eggNOG" id="COG1598">
    <property type="taxonomic scope" value="Bacteria"/>
</dbReference>
<organism evidence="1 2">
    <name type="scientific">Dactylococcopsis salina (strain PCC 8305)</name>
    <name type="common">Myxobactron salinum</name>
    <dbReference type="NCBI Taxonomy" id="13035"/>
    <lineage>
        <taxon>Bacteria</taxon>
        <taxon>Bacillati</taxon>
        <taxon>Cyanobacteriota</taxon>
        <taxon>Cyanophyceae</taxon>
        <taxon>Nodosilineales</taxon>
        <taxon>Cymatolegaceae</taxon>
        <taxon>Dactylococcopsis</taxon>
    </lineage>
</organism>
<dbReference type="PANTHER" id="PTHR34504">
    <property type="entry name" value="ANTITOXIN HICB"/>
    <property type="match status" value="1"/>
</dbReference>
<keyword evidence="2" id="KW-1185">Reference proteome</keyword>
<protein>
    <recommendedName>
        <fullName evidence="3">HicB-like antitoxin of toxin-antitoxin system domain-containing protein</fullName>
    </recommendedName>
</protein>
<dbReference type="OrthoDB" id="5772625at2"/>
<evidence type="ECO:0000313" key="1">
    <source>
        <dbReference type="EMBL" id="AFZ51220.1"/>
    </source>
</evidence>
<dbReference type="STRING" id="13035.Dacsa_2635"/>
<gene>
    <name evidence="1" type="ORF">Dacsa_2635</name>
</gene>